<proteinExistence type="predicted"/>
<dbReference type="Pfam" id="PF01266">
    <property type="entry name" value="DAO"/>
    <property type="match status" value="1"/>
</dbReference>
<evidence type="ECO:0000313" key="2">
    <source>
        <dbReference type="EMBL" id="KAH7125801.1"/>
    </source>
</evidence>
<reference evidence="2" key="1">
    <citation type="journal article" date="2021" name="Nat. Commun.">
        <title>Genetic determinants of endophytism in the Arabidopsis root mycobiome.</title>
        <authorList>
            <person name="Mesny F."/>
            <person name="Miyauchi S."/>
            <person name="Thiergart T."/>
            <person name="Pickel B."/>
            <person name="Atanasova L."/>
            <person name="Karlsson M."/>
            <person name="Huettel B."/>
            <person name="Barry K.W."/>
            <person name="Haridas S."/>
            <person name="Chen C."/>
            <person name="Bauer D."/>
            <person name="Andreopoulos W."/>
            <person name="Pangilinan J."/>
            <person name="LaButti K."/>
            <person name="Riley R."/>
            <person name="Lipzen A."/>
            <person name="Clum A."/>
            <person name="Drula E."/>
            <person name="Henrissat B."/>
            <person name="Kohler A."/>
            <person name="Grigoriev I.V."/>
            <person name="Martin F.M."/>
            <person name="Hacquard S."/>
        </authorList>
    </citation>
    <scope>NUCLEOTIDE SEQUENCE</scope>
    <source>
        <strain evidence="2">MPI-CAGE-AT-0147</strain>
    </source>
</reference>
<evidence type="ECO:0000259" key="1">
    <source>
        <dbReference type="Pfam" id="PF01266"/>
    </source>
</evidence>
<dbReference type="SUPFAM" id="SSF51905">
    <property type="entry name" value="FAD/NAD(P)-binding domain"/>
    <property type="match status" value="1"/>
</dbReference>
<dbReference type="Proteomes" id="UP000738349">
    <property type="component" value="Unassembled WGS sequence"/>
</dbReference>
<dbReference type="GO" id="GO:0005737">
    <property type="term" value="C:cytoplasm"/>
    <property type="evidence" value="ECO:0007669"/>
    <property type="project" value="TreeGrafter"/>
</dbReference>
<dbReference type="EMBL" id="JAGMUV010000020">
    <property type="protein sequence ID" value="KAH7125801.1"/>
    <property type="molecule type" value="Genomic_DNA"/>
</dbReference>
<dbReference type="PANTHER" id="PTHR13847:SF260">
    <property type="entry name" value="FAD DEPENDENT OXIDOREDUCTASE DOMAIN-CONTAINING PROTEIN"/>
    <property type="match status" value="1"/>
</dbReference>
<keyword evidence="3" id="KW-1185">Reference proteome</keyword>
<dbReference type="AlphaFoldDB" id="A0A9P9DWJ7"/>
<organism evidence="2 3">
    <name type="scientific">Dactylonectria macrodidyma</name>
    <dbReference type="NCBI Taxonomy" id="307937"/>
    <lineage>
        <taxon>Eukaryota</taxon>
        <taxon>Fungi</taxon>
        <taxon>Dikarya</taxon>
        <taxon>Ascomycota</taxon>
        <taxon>Pezizomycotina</taxon>
        <taxon>Sordariomycetes</taxon>
        <taxon>Hypocreomycetidae</taxon>
        <taxon>Hypocreales</taxon>
        <taxon>Nectriaceae</taxon>
        <taxon>Dactylonectria</taxon>
    </lineage>
</organism>
<dbReference type="InterPro" id="IPR036188">
    <property type="entry name" value="FAD/NAD-bd_sf"/>
</dbReference>
<evidence type="ECO:0000313" key="3">
    <source>
        <dbReference type="Proteomes" id="UP000738349"/>
    </source>
</evidence>
<protein>
    <submittedName>
        <fullName evidence="2">FAD dependent oxidoreductase</fullName>
    </submittedName>
</protein>
<name>A0A9P9DWJ7_9HYPO</name>
<dbReference type="Gene3D" id="3.50.50.60">
    <property type="entry name" value="FAD/NAD(P)-binding domain"/>
    <property type="match status" value="1"/>
</dbReference>
<feature type="domain" description="FAD dependent oxidoreductase" evidence="1">
    <location>
        <begin position="62"/>
        <end position="447"/>
    </location>
</feature>
<dbReference type="OrthoDB" id="429143at2759"/>
<dbReference type="InterPro" id="IPR006076">
    <property type="entry name" value="FAD-dep_OxRdtase"/>
</dbReference>
<sequence>MATWMELEQFAAQIRDKDFPGFENFTAPSPAEFDEGQSYWIKEYPIPQEETYRNAALPEEVDVVIIGSGITGASALYQLAKRAPELRVTLIEARGICTGATGRNGGHLCRPEAYDIRRLAEVHGLDEAVRLRQLPPRNRDMLLQVIDELGIADEVDLRLEGTTAVFGSSEEREDFSQDLDFARQAGMECEGGIWSPEEVLKKLHIAPGKAQYGAAYMARSGSIFPRKLVDHLIRHAQSCMPNLTIHSYCPVELVQKDTKAPTHMNFGYSVLTKRGTIRSRTVFHGTNAYANRLIPSLVGQNGVFGCKADVVAVQPNCDPTAASTLEGGLGYDFFWHWAIQRPQNGPFIYGWSGVEKLLDYDDSATLPPDDPSRNYMRQWLEESFPGNFNAIEWDKDVLCSWSGVMAYTMDGTSQVGHPSKDSPGEFMSVGHNGEGMGRCFACSSVVVDKLLHYLQDGGDQKPWSPPSWFPRAFLRNVG</sequence>
<comment type="caution">
    <text evidence="2">The sequence shown here is derived from an EMBL/GenBank/DDBJ whole genome shotgun (WGS) entry which is preliminary data.</text>
</comment>
<dbReference type="Gene3D" id="3.30.9.10">
    <property type="entry name" value="D-Amino Acid Oxidase, subunit A, domain 2"/>
    <property type="match status" value="1"/>
</dbReference>
<accession>A0A9P9DWJ7</accession>
<gene>
    <name evidence="2" type="ORF">EDB81DRAFT_872115</name>
</gene>
<dbReference type="PANTHER" id="PTHR13847">
    <property type="entry name" value="SARCOSINE DEHYDROGENASE-RELATED"/>
    <property type="match status" value="1"/>
</dbReference>